<dbReference type="InterPro" id="IPR011205">
    <property type="entry name" value="UCP015417_vWA"/>
</dbReference>
<dbReference type="AlphaFoldDB" id="A0AAE0ATF2"/>
<dbReference type="PANTHER" id="PTHR31373:SF17">
    <property type="entry name" value="OS06G0652100 PROTEIN"/>
    <property type="match status" value="1"/>
</dbReference>
<organism evidence="2 3">
    <name type="scientific">Dipteronia sinensis</name>
    <dbReference type="NCBI Taxonomy" id="43782"/>
    <lineage>
        <taxon>Eukaryota</taxon>
        <taxon>Viridiplantae</taxon>
        <taxon>Streptophyta</taxon>
        <taxon>Embryophyta</taxon>
        <taxon>Tracheophyta</taxon>
        <taxon>Spermatophyta</taxon>
        <taxon>Magnoliopsida</taxon>
        <taxon>eudicotyledons</taxon>
        <taxon>Gunneridae</taxon>
        <taxon>Pentapetalae</taxon>
        <taxon>rosids</taxon>
        <taxon>malvids</taxon>
        <taxon>Sapindales</taxon>
        <taxon>Sapindaceae</taxon>
        <taxon>Hippocastanoideae</taxon>
        <taxon>Acereae</taxon>
        <taxon>Dipteronia</taxon>
    </lineage>
</organism>
<comment type="caution">
    <text evidence="2">The sequence shown here is derived from an EMBL/GenBank/DDBJ whole genome shotgun (WGS) entry which is preliminary data.</text>
</comment>
<protein>
    <recommendedName>
        <fullName evidence="1">DUF7788 domain-containing protein</fullName>
    </recommendedName>
</protein>
<reference evidence="2" key="1">
    <citation type="journal article" date="2023" name="Plant J.">
        <title>Genome sequences and population genomics provide insights into the demographic history, inbreeding, and mutation load of two 'living fossil' tree species of Dipteronia.</title>
        <authorList>
            <person name="Feng Y."/>
            <person name="Comes H.P."/>
            <person name="Chen J."/>
            <person name="Zhu S."/>
            <person name="Lu R."/>
            <person name="Zhang X."/>
            <person name="Li P."/>
            <person name="Qiu J."/>
            <person name="Olsen K.M."/>
            <person name="Qiu Y."/>
        </authorList>
    </citation>
    <scope>NUCLEOTIDE SEQUENCE</scope>
    <source>
        <strain evidence="2">NBL</strain>
    </source>
</reference>
<sequence>MAMARKVLERYSTDPDFKFSYELEEGHEVLRIRMNGTPIDVSVALGMLISELSKDPWKGKLITFSEKPQLQYVQGDNLMSKTRFV</sequence>
<dbReference type="InterPro" id="IPR056690">
    <property type="entry name" value="DUF7788"/>
</dbReference>
<dbReference type="Proteomes" id="UP001281410">
    <property type="component" value="Unassembled WGS sequence"/>
</dbReference>
<accession>A0AAE0ATF2</accession>
<evidence type="ECO:0000259" key="1">
    <source>
        <dbReference type="Pfam" id="PF25043"/>
    </source>
</evidence>
<dbReference type="PANTHER" id="PTHR31373">
    <property type="entry name" value="OS06G0652100 PROTEIN"/>
    <property type="match status" value="1"/>
</dbReference>
<dbReference type="EMBL" id="JANJYJ010000003">
    <property type="protein sequence ID" value="KAK3223758.1"/>
    <property type="molecule type" value="Genomic_DNA"/>
</dbReference>
<keyword evidence="3" id="KW-1185">Reference proteome</keyword>
<name>A0AAE0ATF2_9ROSI</name>
<proteinExistence type="predicted"/>
<evidence type="ECO:0000313" key="2">
    <source>
        <dbReference type="EMBL" id="KAK3223758.1"/>
    </source>
</evidence>
<dbReference type="Pfam" id="PF25043">
    <property type="entry name" value="DUF7788"/>
    <property type="match status" value="1"/>
</dbReference>
<evidence type="ECO:0000313" key="3">
    <source>
        <dbReference type="Proteomes" id="UP001281410"/>
    </source>
</evidence>
<gene>
    <name evidence="2" type="ORF">Dsin_010783</name>
</gene>
<feature type="domain" description="DUF7788" evidence="1">
    <location>
        <begin position="33"/>
        <end position="84"/>
    </location>
</feature>